<dbReference type="PANTHER" id="PTHR36510">
    <property type="entry name" value="GLUTAMATE--CYSTEINE LIGASE 2-RELATED"/>
    <property type="match status" value="1"/>
</dbReference>
<dbReference type="Gene3D" id="3.30.590.20">
    <property type="match status" value="1"/>
</dbReference>
<organism evidence="1 2">
    <name type="scientific">Pseudomonas syringae pv. spinaceae</name>
    <dbReference type="NCBI Taxonomy" id="264459"/>
    <lineage>
        <taxon>Bacteria</taxon>
        <taxon>Pseudomonadati</taxon>
        <taxon>Pseudomonadota</taxon>
        <taxon>Gammaproteobacteria</taxon>
        <taxon>Pseudomonadales</taxon>
        <taxon>Pseudomonadaceae</taxon>
        <taxon>Pseudomonas</taxon>
        <taxon>Pseudomonas syringae</taxon>
    </lineage>
</organism>
<accession>A0A0Q0AFI2</accession>
<protein>
    <submittedName>
        <fullName evidence="1">Putative glutamate--cysteine ligase 2</fullName>
    </submittedName>
</protein>
<evidence type="ECO:0000313" key="1">
    <source>
        <dbReference type="EMBL" id="KPY61239.1"/>
    </source>
</evidence>
<reference evidence="1 2" key="1">
    <citation type="submission" date="2015-09" db="EMBL/GenBank/DDBJ databases">
        <title>Genome announcement of multiple Pseudomonas syringae strains.</title>
        <authorList>
            <person name="Thakur S."/>
            <person name="Wang P.W."/>
            <person name="Gong Y."/>
            <person name="Weir B.S."/>
            <person name="Guttman D.S."/>
        </authorList>
    </citation>
    <scope>NUCLEOTIDE SEQUENCE [LARGE SCALE GENOMIC DNA]</scope>
    <source>
        <strain evidence="1 2">ICMP16929</strain>
    </source>
</reference>
<dbReference type="AlphaFoldDB" id="A0A0Q0AFI2"/>
<dbReference type="GO" id="GO:0016879">
    <property type="term" value="F:ligase activity, forming carbon-nitrogen bonds"/>
    <property type="evidence" value="ECO:0007669"/>
    <property type="project" value="UniProtKB-ARBA"/>
</dbReference>
<dbReference type="InterPro" id="IPR006336">
    <property type="entry name" value="GCS2"/>
</dbReference>
<sequence>MSYPTLELRMTDACPRLSDALVLAGLFRIMIKHVCQKPAPGNQYSLERHWLLKENRIRARRCGHHGRFTLAPDTAAISLEQWLILAEQQFGETARASGEDVVFDHAQQMLRDGSSAERQLRVSAQSSPGLQGGQAVVDLLLEESRENP</sequence>
<dbReference type="Proteomes" id="UP000050384">
    <property type="component" value="Unassembled WGS sequence"/>
</dbReference>
<keyword evidence="1" id="KW-0436">Ligase</keyword>
<dbReference type="Pfam" id="PF04107">
    <property type="entry name" value="GCS2"/>
    <property type="match status" value="1"/>
</dbReference>
<dbReference type="EMBL" id="LJRI01001440">
    <property type="protein sequence ID" value="KPY61239.1"/>
    <property type="molecule type" value="Genomic_DNA"/>
</dbReference>
<dbReference type="InterPro" id="IPR014746">
    <property type="entry name" value="Gln_synth/guanido_kin_cat_dom"/>
</dbReference>
<name>A0A0Q0AFI2_PSESX</name>
<dbReference type="InterPro" id="IPR050141">
    <property type="entry name" value="GCL_type2/YbdK_subfam"/>
</dbReference>
<dbReference type="PATRIC" id="fig|264459.3.peg.4002"/>
<dbReference type="PANTHER" id="PTHR36510:SF1">
    <property type="entry name" value="GLUTAMATE--CYSTEINE LIGASE 2-RELATED"/>
    <property type="match status" value="1"/>
</dbReference>
<proteinExistence type="predicted"/>
<comment type="caution">
    <text evidence="1">The sequence shown here is derived from an EMBL/GenBank/DDBJ whole genome shotgun (WGS) entry which is preliminary data.</text>
</comment>
<gene>
    <name evidence="1" type="ORF">ALO94_02414</name>
</gene>
<evidence type="ECO:0000313" key="2">
    <source>
        <dbReference type="Proteomes" id="UP000050384"/>
    </source>
</evidence>
<dbReference type="SUPFAM" id="SSF55931">
    <property type="entry name" value="Glutamine synthetase/guanido kinase"/>
    <property type="match status" value="1"/>
</dbReference>